<sequence>MLIEPSSARTQIITNSIFGFLTEDRERITHKNALTVTNKLNIATLKATHAVGDTVKKIIHFDGETTPIQSEILRRASHLYVERRLHEACAQDKAGIGDVNKSIISNFKLLTDPGIDDGVDLLSEELSENSRLKKIKTEGVAFHIIEAVANFIYFLYSDPRLKAKFDSKMKKDAKTKKNINRLGDVVDGQFRQFDLNGVIDLPEVVRSAEALFDYAGDYIYPVAENEVNIDGLALQRAFIPRKGTLAQGIQHVLAQGSASYIAPLPVEADDIESALAAPEHSAKDLELPDYETTLISNLAQAITATSSILFYDDLTKNEKTELNLSQLGDNLNPRNPKGRENLIKLILAVGLIIVACGPAAGIATVMPTSDTDSTISFDSPMIDNSVPPEIALLMSFAGRTNIDIIGALPLDPAQREILYEQLTGNLESWLLGVPQNQINIDRSLRVGLTHCSDTRVILCTPSMIDGASLIPEGVIIDKAAIGTQPMIFDADQSFFVTHGACIDNMSGCGALGGIKAILENPQYGRQYLIDQGISELTIGQLDDLIRQGATADPVQWALTGARAQAEMNLAANGTNHVVAAAYTSVGDGSFYVIGVVDALHPDQVFSIDDFPLLKGYEAYFNNPHAVDAALVAGQAPKFNVLNSSKFSTSAILGEAAAEPGVPFRVAKKGVNLTYADAVNMVGGFDFSAAHLTQRGNVLTLIADNPEDMKILRAALLNEGVKNGTVAQFLEKGGAIMEMTVDDTGRFGSITIRKAEELGVELKQLDLMKDGLIQTSTRLDFLELAMKSKIGSKLSDKQIVRLAKFYEISKPLLPVLKGVAQGAGDFYTIYDAAKFVDEKVAGRELLHEYYPSEDNIIRSQDYHLLVPDEYRALKDIAPDSDPYVTSGLVEGISIDQGNIAEAYLFAWFAYYERGPGGKLESEPWSNIPSISDLGVPLIIDVPVETQSAGPGDFVHSPIRLFTSLLIKPAYQIFTDESGKEVARYPAYDPQKIYDKTEPMMLFDDVTGFSTSFNPDDGPIQFIAFDKANNVLYLMEAIPDPITNTFQFKFIAPLGPPPTN</sequence>
<evidence type="ECO:0000313" key="2">
    <source>
        <dbReference type="Proteomes" id="UP000034127"/>
    </source>
</evidence>
<protein>
    <submittedName>
        <fullName evidence="1">Uncharacterized protein</fullName>
    </submittedName>
</protein>
<dbReference type="EMBL" id="LBPX01000027">
    <property type="protein sequence ID" value="KKP66769.1"/>
    <property type="molecule type" value="Genomic_DNA"/>
</dbReference>
<evidence type="ECO:0000313" key="1">
    <source>
        <dbReference type="EMBL" id="KKP66769.1"/>
    </source>
</evidence>
<organism evidence="1 2">
    <name type="scientific">Candidatus Roizmanbacteria bacterium GW2011_GWC2_35_12</name>
    <dbReference type="NCBI Taxonomy" id="1618485"/>
    <lineage>
        <taxon>Bacteria</taxon>
        <taxon>Candidatus Roizmaniibacteriota</taxon>
    </lineage>
</organism>
<reference evidence="1 2" key="1">
    <citation type="journal article" date="2015" name="Nature">
        <title>rRNA introns, odd ribosomes, and small enigmatic genomes across a large radiation of phyla.</title>
        <authorList>
            <person name="Brown C.T."/>
            <person name="Hug L.A."/>
            <person name="Thomas B.C."/>
            <person name="Sharon I."/>
            <person name="Castelle C.J."/>
            <person name="Singh A."/>
            <person name="Wilkins M.J."/>
            <person name="Williams K.H."/>
            <person name="Banfield J.F."/>
        </authorList>
    </citation>
    <scope>NUCLEOTIDE SEQUENCE [LARGE SCALE GENOMIC DNA]</scope>
</reference>
<dbReference type="AlphaFoldDB" id="A0A0G0BBQ1"/>
<dbReference type="Proteomes" id="UP000034127">
    <property type="component" value="Unassembled WGS sequence"/>
</dbReference>
<name>A0A0G0BBQ1_9BACT</name>
<comment type="caution">
    <text evidence="1">The sequence shown here is derived from an EMBL/GenBank/DDBJ whole genome shotgun (WGS) entry which is preliminary data.</text>
</comment>
<gene>
    <name evidence="1" type="ORF">UR63_C0027G0003</name>
</gene>
<accession>A0A0G0BBQ1</accession>
<proteinExistence type="predicted"/>